<organism evidence="2 3">
    <name type="scientific">Oceanithermus profundus (strain DSM 14977 / NBRC 100410 / VKM B-2274 / 506)</name>
    <dbReference type="NCBI Taxonomy" id="670487"/>
    <lineage>
        <taxon>Bacteria</taxon>
        <taxon>Thermotogati</taxon>
        <taxon>Deinococcota</taxon>
        <taxon>Deinococci</taxon>
        <taxon>Thermales</taxon>
        <taxon>Thermaceae</taxon>
        <taxon>Oceanithermus</taxon>
    </lineage>
</organism>
<dbReference type="HOGENOM" id="CLU_1873304_0_0_0"/>
<accession>E4U4S5</accession>
<protein>
    <recommendedName>
        <fullName evidence="4">Lipoprotein</fullName>
    </recommendedName>
</protein>
<dbReference type="AlphaFoldDB" id="E4U4S5"/>
<evidence type="ECO:0000256" key="1">
    <source>
        <dbReference type="SAM" id="MobiDB-lite"/>
    </source>
</evidence>
<dbReference type="EMBL" id="CP002361">
    <property type="protein sequence ID" value="ADR37142.1"/>
    <property type="molecule type" value="Genomic_DNA"/>
</dbReference>
<sequence precursor="true">MRPLPVLLLLLLLGGCRYTFWPLIPPEAPFPDRVQVMGRLEPEGEAARAVLVVRRWPEPNYLELRWYADEELIEERSLWVETVGELEVRFPAEAGRFHRLLVVVAGRPVLQLDLGEPNLPPPPAAPSPAPGEGSEN</sequence>
<name>E4U4S5_OCEP5</name>
<gene>
    <name evidence="2" type="ordered locus">Ocepr_1689</name>
</gene>
<dbReference type="OrthoDB" id="32668at2"/>
<dbReference type="RefSeq" id="WP_013458312.1">
    <property type="nucleotide sequence ID" value="NC_014761.1"/>
</dbReference>
<dbReference type="PROSITE" id="PS51257">
    <property type="entry name" value="PROKAR_LIPOPROTEIN"/>
    <property type="match status" value="1"/>
</dbReference>
<reference evidence="2 3" key="2">
    <citation type="journal article" date="2011" name="Stand. Genomic Sci.">
        <title>Complete genome sequence of Oceanithermus profundus type strain (506).</title>
        <authorList>
            <person name="Pati A."/>
            <person name="Zhang X."/>
            <person name="Lapidus A."/>
            <person name="Nolan M."/>
            <person name="Lucas S."/>
            <person name="Del Rio T.G."/>
            <person name="Tice H."/>
            <person name="Cheng J.F."/>
            <person name="Tapia R."/>
            <person name="Han C."/>
            <person name="Goodwin L."/>
            <person name="Pitluck S."/>
            <person name="Liolios K."/>
            <person name="Pagani I."/>
            <person name="Ivanova N."/>
            <person name="Mavromatis K."/>
            <person name="Chen A."/>
            <person name="Palaniappan K."/>
            <person name="Hauser L."/>
            <person name="Jeffries C.D."/>
            <person name="Brambilla E.M."/>
            <person name="Rohl A."/>
            <person name="Mwirichia R."/>
            <person name="Rohde M."/>
            <person name="Tindall B.J."/>
            <person name="Sikorski J."/>
            <person name="Wirth R."/>
            <person name="Goker M."/>
            <person name="Woyke T."/>
            <person name="Detter J.C."/>
            <person name="Bristow J."/>
            <person name="Eisen J.A."/>
            <person name="Markowitz V."/>
            <person name="Hugenholtz P."/>
            <person name="Kyrpides N.C."/>
            <person name="Klenk H.P."/>
            <person name="Land M."/>
        </authorList>
    </citation>
    <scope>NUCLEOTIDE SEQUENCE [LARGE SCALE GENOMIC DNA]</scope>
    <source>
        <strain evidence="3">DSM 14977 / NBRC 100410 / VKM B-2274 / 506</strain>
    </source>
</reference>
<dbReference type="KEGG" id="opr:Ocepr_1689"/>
<evidence type="ECO:0000313" key="3">
    <source>
        <dbReference type="Proteomes" id="UP000008722"/>
    </source>
</evidence>
<keyword evidence="3" id="KW-1185">Reference proteome</keyword>
<dbReference type="eggNOG" id="ENOG503380E">
    <property type="taxonomic scope" value="Bacteria"/>
</dbReference>
<evidence type="ECO:0000313" key="2">
    <source>
        <dbReference type="EMBL" id="ADR37142.1"/>
    </source>
</evidence>
<dbReference type="STRING" id="670487.Ocepr_1689"/>
<proteinExistence type="predicted"/>
<feature type="region of interest" description="Disordered" evidence="1">
    <location>
        <begin position="114"/>
        <end position="136"/>
    </location>
</feature>
<reference evidence="3" key="1">
    <citation type="submission" date="2010-11" db="EMBL/GenBank/DDBJ databases">
        <title>The complete sequence of chromosome of Oceanithermus profundus DSM 14977.</title>
        <authorList>
            <consortium name="US DOE Joint Genome Institute (JGI-PGF)"/>
            <person name="Lucas S."/>
            <person name="Copeland A."/>
            <person name="Lapidus A."/>
            <person name="Bruce D."/>
            <person name="Goodwin L."/>
            <person name="Pitluck S."/>
            <person name="Kyrpides N."/>
            <person name="Mavromatis K."/>
            <person name="Pagani I."/>
            <person name="Ivanova N."/>
            <person name="Zhang X."/>
            <person name="Brettin T."/>
            <person name="Detter J.C."/>
            <person name="Tapia R."/>
            <person name="Han C."/>
            <person name="Land M."/>
            <person name="Hauser L."/>
            <person name="Markowitz V."/>
            <person name="Cheng J.-F."/>
            <person name="Hugenholtz P."/>
            <person name="Woyke T."/>
            <person name="Wu D."/>
            <person name="Tindall B."/>
            <person name="Faehnrich R."/>
            <person name="Brambilla E."/>
            <person name="Klenk H.-P."/>
            <person name="Eisen J.A."/>
        </authorList>
    </citation>
    <scope>NUCLEOTIDE SEQUENCE [LARGE SCALE GENOMIC DNA]</scope>
    <source>
        <strain evidence="3">DSM 14977 / NBRC 100410 / VKM B-2274 / 506</strain>
    </source>
</reference>
<evidence type="ECO:0008006" key="4">
    <source>
        <dbReference type="Google" id="ProtNLM"/>
    </source>
</evidence>
<feature type="compositionally biased region" description="Pro residues" evidence="1">
    <location>
        <begin position="118"/>
        <end position="129"/>
    </location>
</feature>
<dbReference type="Proteomes" id="UP000008722">
    <property type="component" value="Chromosome"/>
</dbReference>